<dbReference type="AlphaFoldDB" id="A0A0S4L3A3"/>
<evidence type="ECO:0000259" key="4">
    <source>
        <dbReference type="Pfam" id="PF01103"/>
    </source>
</evidence>
<evidence type="ECO:0000313" key="5">
    <source>
        <dbReference type="EMBL" id="CUS31711.1"/>
    </source>
</evidence>
<dbReference type="Proteomes" id="UP000199032">
    <property type="component" value="Unassembled WGS sequence"/>
</dbReference>
<comment type="subcellular location">
    <subcellularLocation>
        <location evidence="1">Membrane</location>
    </subcellularLocation>
</comment>
<reference evidence="5 6" key="1">
    <citation type="submission" date="2015-10" db="EMBL/GenBank/DDBJ databases">
        <authorList>
            <person name="Gilbert D.G."/>
        </authorList>
    </citation>
    <scope>NUCLEOTIDE SEQUENCE [LARGE SCALE GENOMIC DNA]</scope>
    <source>
        <strain evidence="5">COMA1</strain>
    </source>
</reference>
<keyword evidence="2" id="KW-0472">Membrane</keyword>
<dbReference type="GO" id="GO:0019867">
    <property type="term" value="C:outer membrane"/>
    <property type="evidence" value="ECO:0007669"/>
    <property type="project" value="InterPro"/>
</dbReference>
<accession>A0A0S4L3A3</accession>
<organism evidence="5 6">
    <name type="scientific">Candidatus Nitrospira nitrosa</name>
    <dbReference type="NCBI Taxonomy" id="1742972"/>
    <lineage>
        <taxon>Bacteria</taxon>
        <taxon>Pseudomonadati</taxon>
        <taxon>Nitrospirota</taxon>
        <taxon>Nitrospiria</taxon>
        <taxon>Nitrospirales</taxon>
        <taxon>Nitrospiraceae</taxon>
        <taxon>Nitrospira</taxon>
    </lineage>
</organism>
<evidence type="ECO:0000313" key="6">
    <source>
        <dbReference type="Proteomes" id="UP000199032"/>
    </source>
</evidence>
<protein>
    <submittedName>
        <fullName evidence="5">Putative Surface antigen D15</fullName>
    </submittedName>
</protein>
<gene>
    <name evidence="5" type="ORF">COMA1_10236</name>
</gene>
<feature type="chain" id="PRO_5006623682" evidence="3">
    <location>
        <begin position="24"/>
        <end position="402"/>
    </location>
</feature>
<dbReference type="InterPro" id="IPR000184">
    <property type="entry name" value="Bac_surfAg_D15"/>
</dbReference>
<feature type="signal peptide" evidence="3">
    <location>
        <begin position="1"/>
        <end position="23"/>
    </location>
</feature>
<evidence type="ECO:0000256" key="2">
    <source>
        <dbReference type="ARBA" id="ARBA00023136"/>
    </source>
</evidence>
<feature type="domain" description="Bacterial surface antigen (D15)" evidence="4">
    <location>
        <begin position="95"/>
        <end position="371"/>
    </location>
</feature>
<proteinExistence type="predicted"/>
<evidence type="ECO:0000256" key="3">
    <source>
        <dbReference type="SAM" id="SignalP"/>
    </source>
</evidence>
<dbReference type="STRING" id="1742972.COMA1_10236"/>
<dbReference type="Gene3D" id="2.40.160.50">
    <property type="entry name" value="membrane protein fhac: a member of the omp85/tpsb transporter family"/>
    <property type="match status" value="1"/>
</dbReference>
<keyword evidence="6" id="KW-1185">Reference proteome</keyword>
<sequence>MTTCMRSLAVGLALILFVALCLAAPGELQAEVKLFPIPAVSSSKNDGNDIGMIVPALFTGPDGDLKYLVAPMVVYNSIVGTRGTVNLFRYEPGGKELRGIASWTERIERKFLLSYVDPGFSDGRYSIGFSATHFKNATVRFFGVGPTTRQNDETNYTASETRLNWKFGVYANEVTQVAVSQRLRHMQSIQEGATDLPFSGSNFPNAPGVDGATVLGQRISFHYDTRNNLVTPTDGMAVTAYAELNYNFKNGEHPLYSRYGLDVKKMFASESKRAILVIHGELQATIGTDVPFFEQSSLGGQNSLRGFGVDRYIDKQMIAFSVEERIHILRARLAGVMADFEIAPFIDTGQVFNSFKNVSFKDYRITPGIGFRGIIRPNVVGRIDYGFSKEGGAIFAGLDFPY</sequence>
<dbReference type="OrthoDB" id="335387at2"/>
<name>A0A0S4L3A3_9BACT</name>
<dbReference type="EMBL" id="CZQA01000001">
    <property type="protein sequence ID" value="CUS31711.1"/>
    <property type="molecule type" value="Genomic_DNA"/>
</dbReference>
<keyword evidence="3" id="KW-0732">Signal</keyword>
<evidence type="ECO:0000256" key="1">
    <source>
        <dbReference type="ARBA" id="ARBA00004370"/>
    </source>
</evidence>
<dbReference type="Pfam" id="PF01103">
    <property type="entry name" value="Omp85"/>
    <property type="match status" value="1"/>
</dbReference>